<comment type="caution">
    <text evidence="3">The sequence shown here is derived from an EMBL/GenBank/DDBJ whole genome shotgun (WGS) entry which is preliminary data.</text>
</comment>
<keyword evidence="4" id="KW-1185">Reference proteome</keyword>
<evidence type="ECO:0000313" key="3">
    <source>
        <dbReference type="EMBL" id="CAK8994299.1"/>
    </source>
</evidence>
<name>A0ABP0HXY5_9DINO</name>
<feature type="region of interest" description="Disordered" evidence="1">
    <location>
        <begin position="126"/>
        <end position="150"/>
    </location>
</feature>
<keyword evidence="2" id="KW-1133">Transmembrane helix</keyword>
<proteinExistence type="predicted"/>
<evidence type="ECO:0000256" key="1">
    <source>
        <dbReference type="SAM" id="MobiDB-lite"/>
    </source>
</evidence>
<gene>
    <name evidence="3" type="ORF">CCMP2556_LOCUS3591</name>
</gene>
<dbReference type="EMBL" id="CAXAMN010001425">
    <property type="protein sequence ID" value="CAK8994299.1"/>
    <property type="molecule type" value="Genomic_DNA"/>
</dbReference>
<sequence length="247" mass="26944">FLWFSFPWRGAGILPEGAPGETCCAGCACDLARVNDIDELMHGLGYDRCVDDGSCEPCNDLEMTLPPCGSGQRQKVICTRCQGASSYLPYCLSGYRTFWSSNNSFANISIQSPSAGLFWRSCASPEAPAAPSGRQSGSTSTASSPPRLFHFGGDGDEGSLEVLYFLVANALVLAISGFSLRRQQRREWEKTMEGLYTCIEDGLQAAGGSKTEPRRDKNKVHMFGPRALVFALHHFCHRKMMQGNHPG</sequence>
<reference evidence="3 4" key="1">
    <citation type="submission" date="2024-02" db="EMBL/GenBank/DDBJ databases">
        <authorList>
            <person name="Chen Y."/>
            <person name="Shah S."/>
            <person name="Dougan E. K."/>
            <person name="Thang M."/>
            <person name="Chan C."/>
        </authorList>
    </citation>
    <scope>NUCLEOTIDE SEQUENCE [LARGE SCALE GENOMIC DNA]</scope>
</reference>
<keyword evidence="2" id="KW-0812">Transmembrane</keyword>
<organism evidence="3 4">
    <name type="scientific">Durusdinium trenchii</name>
    <dbReference type="NCBI Taxonomy" id="1381693"/>
    <lineage>
        <taxon>Eukaryota</taxon>
        <taxon>Sar</taxon>
        <taxon>Alveolata</taxon>
        <taxon>Dinophyceae</taxon>
        <taxon>Suessiales</taxon>
        <taxon>Symbiodiniaceae</taxon>
        <taxon>Durusdinium</taxon>
    </lineage>
</organism>
<evidence type="ECO:0000313" key="4">
    <source>
        <dbReference type="Proteomes" id="UP001642484"/>
    </source>
</evidence>
<accession>A0ABP0HXY5</accession>
<feature type="non-terminal residue" evidence="3">
    <location>
        <position position="1"/>
    </location>
</feature>
<dbReference type="Proteomes" id="UP001642484">
    <property type="component" value="Unassembled WGS sequence"/>
</dbReference>
<evidence type="ECO:0000256" key="2">
    <source>
        <dbReference type="SAM" id="Phobius"/>
    </source>
</evidence>
<protein>
    <submittedName>
        <fullName evidence="3">Uncharacterized protein</fullName>
    </submittedName>
</protein>
<feature type="compositionally biased region" description="Polar residues" evidence="1">
    <location>
        <begin position="133"/>
        <end position="144"/>
    </location>
</feature>
<keyword evidence="2" id="KW-0472">Membrane</keyword>
<feature type="transmembrane region" description="Helical" evidence="2">
    <location>
        <begin position="162"/>
        <end position="180"/>
    </location>
</feature>